<dbReference type="InterPro" id="IPR001650">
    <property type="entry name" value="Helicase_C-like"/>
</dbReference>
<dbReference type="Gene3D" id="3.40.50.300">
    <property type="entry name" value="P-loop containing nucleotide triphosphate hydrolases"/>
    <property type="match status" value="1"/>
</dbReference>
<dbReference type="Pfam" id="PF00176">
    <property type="entry name" value="SNF2-rel_dom"/>
    <property type="match status" value="1"/>
</dbReference>
<dbReference type="InterPro" id="IPR038718">
    <property type="entry name" value="SNF2-like_sf"/>
</dbReference>
<dbReference type="EMBL" id="BK015206">
    <property type="protein sequence ID" value="DAD95897.1"/>
    <property type="molecule type" value="Genomic_DNA"/>
</dbReference>
<evidence type="ECO:0000259" key="2">
    <source>
        <dbReference type="PROSITE" id="PS51192"/>
    </source>
</evidence>
<dbReference type="InterPro" id="IPR014001">
    <property type="entry name" value="Helicase_ATP-bd"/>
</dbReference>
<dbReference type="InterPro" id="IPR000330">
    <property type="entry name" value="SNF2_N"/>
</dbReference>
<dbReference type="SMART" id="SM00487">
    <property type="entry name" value="DEXDc"/>
    <property type="match status" value="1"/>
</dbReference>
<sequence length="463" mass="53768">MPKEFKPHSYQAYSIQRMIDTPYIGAFLDMGLGKTVITLTALHELKYYRFCIRKVLIIAPKKVAESTWTKERDKWEHLKALRISVVLGPEKKRMAALEEPADIYIINRENTKWLVDLYQHDWPFDVVVLDESSSFKNHQSQRFKALKAIRPRINRLIELTGTPSPKGLIDLWAQIYLLDGGRRLGRTISVYREIFFVPDKRNRTTIFSYALKDGADEEIYRNISDICISMKAEDYLELPECIYDDIPVQLDAKARDAYLRLERDMLLELDEEDLITANTAASLTGKLLQLCNGAVYDEDGEVVPVHNCKIEALLETIEQLHGQHTIIYYHFKHDRDRITEALSKTGLRVRVYQDAQEENDWNEGKIDVLLAQPSSCGYGLNLQDGGHHIIWFGLTWNLEEYQQANKRLHRQGQQYPVIIHRLIAQNCTDEDVIRSLEGKENIQESLLNALKVRIARIKEERKI</sequence>
<accession>A0A8S5NMG2</accession>
<evidence type="ECO:0000259" key="3">
    <source>
        <dbReference type="PROSITE" id="PS51194"/>
    </source>
</evidence>
<proteinExistence type="predicted"/>
<dbReference type="PANTHER" id="PTHR10799">
    <property type="entry name" value="SNF2/RAD54 HELICASE FAMILY"/>
    <property type="match status" value="1"/>
</dbReference>
<keyword evidence="1" id="KW-0378">Hydrolase</keyword>
<reference evidence="4" key="1">
    <citation type="journal article" date="2021" name="Proc. Natl. Acad. Sci. U.S.A.">
        <title>A Catalog of Tens of Thousands of Viruses from Human Metagenomes Reveals Hidden Associations with Chronic Diseases.</title>
        <authorList>
            <person name="Tisza M.J."/>
            <person name="Buck C.B."/>
        </authorList>
    </citation>
    <scope>NUCLEOTIDE SEQUENCE</scope>
    <source>
        <strain evidence="4">CtGMq5</strain>
    </source>
</reference>
<organism evidence="4">
    <name type="scientific">Siphoviridae sp. ctGMq5</name>
    <dbReference type="NCBI Taxonomy" id="2826220"/>
    <lineage>
        <taxon>Viruses</taxon>
        <taxon>Duplodnaviria</taxon>
        <taxon>Heunggongvirae</taxon>
        <taxon>Uroviricota</taxon>
        <taxon>Caudoviricetes</taxon>
    </lineage>
</organism>
<feature type="domain" description="Helicase C-terminal" evidence="3">
    <location>
        <begin position="309"/>
        <end position="458"/>
    </location>
</feature>
<protein>
    <submittedName>
        <fullName evidence="4">Chromatin remodeling complex ATPase</fullName>
    </submittedName>
</protein>
<dbReference type="SUPFAM" id="SSF52540">
    <property type="entry name" value="P-loop containing nucleoside triphosphate hydrolases"/>
    <property type="match status" value="2"/>
</dbReference>
<dbReference type="CDD" id="cd18793">
    <property type="entry name" value="SF2_C_SNF"/>
    <property type="match status" value="1"/>
</dbReference>
<dbReference type="Gene3D" id="3.40.50.10810">
    <property type="entry name" value="Tandem AAA-ATPase domain"/>
    <property type="match status" value="1"/>
</dbReference>
<dbReference type="PROSITE" id="PS51194">
    <property type="entry name" value="HELICASE_CTER"/>
    <property type="match status" value="1"/>
</dbReference>
<name>A0A8S5NMG2_9CAUD</name>
<dbReference type="InterPro" id="IPR049730">
    <property type="entry name" value="SNF2/RAD54-like_C"/>
</dbReference>
<dbReference type="InterPro" id="IPR027417">
    <property type="entry name" value="P-loop_NTPase"/>
</dbReference>
<feature type="domain" description="Helicase ATP-binding" evidence="2">
    <location>
        <begin position="15"/>
        <end position="181"/>
    </location>
</feature>
<dbReference type="Pfam" id="PF00271">
    <property type="entry name" value="Helicase_C"/>
    <property type="match status" value="1"/>
</dbReference>
<evidence type="ECO:0000313" key="4">
    <source>
        <dbReference type="EMBL" id="DAD95897.1"/>
    </source>
</evidence>
<dbReference type="GO" id="GO:0005524">
    <property type="term" value="F:ATP binding"/>
    <property type="evidence" value="ECO:0007669"/>
    <property type="project" value="InterPro"/>
</dbReference>
<dbReference type="PROSITE" id="PS51192">
    <property type="entry name" value="HELICASE_ATP_BIND_1"/>
    <property type="match status" value="1"/>
</dbReference>
<evidence type="ECO:0000256" key="1">
    <source>
        <dbReference type="ARBA" id="ARBA00022801"/>
    </source>
</evidence>
<dbReference type="GO" id="GO:0016787">
    <property type="term" value="F:hydrolase activity"/>
    <property type="evidence" value="ECO:0007669"/>
    <property type="project" value="UniProtKB-KW"/>
</dbReference>